<comment type="caution">
    <text evidence="2">The sequence shown here is derived from an EMBL/GenBank/DDBJ whole genome shotgun (WGS) entry which is preliminary data.</text>
</comment>
<dbReference type="RefSeq" id="WP_265995949.1">
    <property type="nucleotide sequence ID" value="NZ_JAPJDN010000004.1"/>
</dbReference>
<protein>
    <submittedName>
        <fullName evidence="2">FAD-dependent oxidoreductase</fullName>
    </submittedName>
</protein>
<accession>A0ABT3SA93</accession>
<dbReference type="EMBL" id="JAPJDO010000004">
    <property type="protein sequence ID" value="MCX2936312.1"/>
    <property type="molecule type" value="Genomic_DNA"/>
</dbReference>
<sequence>MTDVIVVGGGPSGLAAAHRLTRSGLAVRLLESSGRIGGKMSTTRRDGYVIDDGAFFIPSSYRTLRALAAEIGMADELVPGRFVLSTARDGVVHDLDGTRLVRSIIGTGLLSVRGKAELAKLLPELARARVATYDRMPTAGRYDTQSLNDWARAHLSAELQEYLTDATMRGIFATSGDTASRVDFLAIITLFAGAGLLGFRDGMASFPERLSRGFECVANADVHEVEEGPDGVTVSWTDANRLDHIDSAAGCVVATPAEVTAKIVVAMNDWRRDFLMRVRNGHVMVVNIGLGARPPQETTYIQVPRSSHPFLTGILFDHHKAPGRAPANKGLLTLALLDSWSEDHRDDHDDEISATVLAAVDDVVPGLAAHAEFTRVTRWRQEFNTVGCYRDLGRFRASCRSDHRVQLAGDSQCMQNIEYATTTGLRAADRLLATGLFPAPRSG</sequence>
<dbReference type="SUPFAM" id="SSF54373">
    <property type="entry name" value="FAD-linked reductases, C-terminal domain"/>
    <property type="match status" value="1"/>
</dbReference>
<proteinExistence type="predicted"/>
<name>A0ABT3SA93_9MYCO</name>
<evidence type="ECO:0000259" key="1">
    <source>
        <dbReference type="Pfam" id="PF01593"/>
    </source>
</evidence>
<dbReference type="InterPro" id="IPR002937">
    <property type="entry name" value="Amino_oxidase"/>
</dbReference>
<dbReference type="InterPro" id="IPR050464">
    <property type="entry name" value="Zeta_carotene_desat/Oxidored"/>
</dbReference>
<keyword evidence="3" id="KW-1185">Reference proteome</keyword>
<evidence type="ECO:0000313" key="3">
    <source>
        <dbReference type="Proteomes" id="UP001300745"/>
    </source>
</evidence>
<dbReference type="Gene3D" id="1.10.3110.10">
    <property type="entry name" value="protoporphyrinogen ix oxidase, domain 3"/>
    <property type="match status" value="1"/>
</dbReference>
<dbReference type="InterPro" id="IPR036188">
    <property type="entry name" value="FAD/NAD-bd_sf"/>
</dbReference>
<reference evidence="2 3" key="1">
    <citation type="submission" date="2022-11" db="EMBL/GenBank/DDBJ databases">
        <title>Mycobacterium sp. nov.</title>
        <authorList>
            <person name="Papic B."/>
            <person name="Spicic S."/>
            <person name="Duvnjak S."/>
        </authorList>
    </citation>
    <scope>NUCLEOTIDE SEQUENCE [LARGE SCALE GENOMIC DNA]</scope>
    <source>
        <strain evidence="2 3">CVI_P4</strain>
    </source>
</reference>
<dbReference type="Gene3D" id="3.50.50.60">
    <property type="entry name" value="FAD/NAD(P)-binding domain"/>
    <property type="match status" value="1"/>
</dbReference>
<dbReference type="Gene3D" id="3.90.660.20">
    <property type="entry name" value="Protoporphyrinogen oxidase, mitochondrial, domain 2"/>
    <property type="match status" value="1"/>
</dbReference>
<organism evidence="2 3">
    <name type="scientific">Mycobacterium pinniadriaticum</name>
    <dbReference type="NCBI Taxonomy" id="2994102"/>
    <lineage>
        <taxon>Bacteria</taxon>
        <taxon>Bacillati</taxon>
        <taxon>Actinomycetota</taxon>
        <taxon>Actinomycetes</taxon>
        <taxon>Mycobacteriales</taxon>
        <taxon>Mycobacteriaceae</taxon>
        <taxon>Mycobacterium</taxon>
    </lineage>
</organism>
<gene>
    <name evidence="2" type="ORF">ORI27_06365</name>
</gene>
<dbReference type="Proteomes" id="UP001300745">
    <property type="component" value="Unassembled WGS sequence"/>
</dbReference>
<evidence type="ECO:0000313" key="2">
    <source>
        <dbReference type="EMBL" id="MCX2936312.1"/>
    </source>
</evidence>
<feature type="domain" description="Amine oxidase" evidence="1">
    <location>
        <begin position="12"/>
        <end position="432"/>
    </location>
</feature>
<dbReference type="PANTHER" id="PTHR42923">
    <property type="entry name" value="PROTOPORPHYRINOGEN OXIDASE"/>
    <property type="match status" value="1"/>
</dbReference>
<dbReference type="Pfam" id="PF01593">
    <property type="entry name" value="Amino_oxidase"/>
    <property type="match status" value="1"/>
</dbReference>
<dbReference type="SUPFAM" id="SSF51905">
    <property type="entry name" value="FAD/NAD(P)-binding domain"/>
    <property type="match status" value="1"/>
</dbReference>